<dbReference type="PANTHER" id="PTHR31080">
    <property type="entry name" value="PECTINESTERASE INHIBITOR-LIKE"/>
    <property type="match status" value="1"/>
</dbReference>
<accession>A0A061G4E1</accession>
<gene>
    <name evidence="5" type="ORF">TCM_016047</name>
</gene>
<dbReference type="CDD" id="cd15798">
    <property type="entry name" value="PMEI-like_3"/>
    <property type="match status" value="1"/>
</dbReference>
<dbReference type="SUPFAM" id="SSF101148">
    <property type="entry name" value="Plant invertase/pectin methylesterase inhibitor"/>
    <property type="match status" value="1"/>
</dbReference>
<comment type="similarity">
    <text evidence="2">Belongs to the PMEI family.</text>
</comment>
<dbReference type="Proteomes" id="UP000026915">
    <property type="component" value="Chromosome 3"/>
</dbReference>
<evidence type="ECO:0000313" key="6">
    <source>
        <dbReference type="Proteomes" id="UP000026915"/>
    </source>
</evidence>
<dbReference type="HOGENOM" id="CLU_033761_0_2_1"/>
<dbReference type="Pfam" id="PF04043">
    <property type="entry name" value="PMEI"/>
    <property type="match status" value="1"/>
</dbReference>
<evidence type="ECO:0000256" key="1">
    <source>
        <dbReference type="ARBA" id="ARBA00022729"/>
    </source>
</evidence>
<dbReference type="SMART" id="SM00856">
    <property type="entry name" value="PMEI"/>
    <property type="match status" value="1"/>
</dbReference>
<sequence length="205" mass="22711">MARTFSIHALIILLIALQFSSYFNTCSASRKSHSNEYLTNQEYIKNSCRGTTYPKLCLKSLARHASKIKADPKLLAHAALNTTFFAAKATSKLLAHTSKVHGLRPNEAAAMVDCIADVSDSVQKLQKSIKEMDRAEGSDLQVQMNDIQMWVNTALDEEETCMNALANKAIRSKVKRGVRRRVVKVALLTSNALNLVKSFALAQKN</sequence>
<dbReference type="AlphaFoldDB" id="A0A061G4E1"/>
<dbReference type="Gramene" id="EOY24451">
    <property type="protein sequence ID" value="EOY24451"/>
    <property type="gene ID" value="TCM_016047"/>
</dbReference>
<dbReference type="Gene3D" id="1.20.140.40">
    <property type="entry name" value="Invertase/pectin methylesterase inhibitor family protein"/>
    <property type="match status" value="1"/>
</dbReference>
<dbReference type="PANTHER" id="PTHR31080:SF144">
    <property type="entry name" value="21 KDA PROTEIN-LIKE"/>
    <property type="match status" value="1"/>
</dbReference>
<dbReference type="GO" id="GO:0009505">
    <property type="term" value="C:plant-type cell wall"/>
    <property type="evidence" value="ECO:0000318"/>
    <property type="project" value="GO_Central"/>
</dbReference>
<evidence type="ECO:0000313" key="5">
    <source>
        <dbReference type="EMBL" id="EOY24451.1"/>
    </source>
</evidence>
<keyword evidence="6" id="KW-1185">Reference proteome</keyword>
<dbReference type="eggNOG" id="ENOG502RXU2">
    <property type="taxonomic scope" value="Eukaryota"/>
</dbReference>
<protein>
    <submittedName>
        <fullName evidence="5">Plant invertase/pectin methylesterase inhibitor superfamily protein, putative</fullName>
    </submittedName>
</protein>
<dbReference type="EMBL" id="CM001881">
    <property type="protein sequence ID" value="EOY24451.1"/>
    <property type="molecule type" value="Genomic_DNA"/>
</dbReference>
<dbReference type="InterPro" id="IPR035513">
    <property type="entry name" value="Invertase/methylesterase_inhib"/>
</dbReference>
<feature type="domain" description="Pectinesterase inhibitor" evidence="4">
    <location>
        <begin position="39"/>
        <end position="195"/>
    </location>
</feature>
<proteinExistence type="inferred from homology"/>
<dbReference type="InParanoid" id="A0A061G4E1"/>
<organism evidence="5 6">
    <name type="scientific">Theobroma cacao</name>
    <name type="common">Cacao</name>
    <name type="synonym">Cocoa</name>
    <dbReference type="NCBI Taxonomy" id="3641"/>
    <lineage>
        <taxon>Eukaryota</taxon>
        <taxon>Viridiplantae</taxon>
        <taxon>Streptophyta</taxon>
        <taxon>Embryophyta</taxon>
        <taxon>Tracheophyta</taxon>
        <taxon>Spermatophyta</taxon>
        <taxon>Magnoliopsida</taxon>
        <taxon>eudicotyledons</taxon>
        <taxon>Gunneridae</taxon>
        <taxon>Pentapetalae</taxon>
        <taxon>rosids</taxon>
        <taxon>malvids</taxon>
        <taxon>Malvales</taxon>
        <taxon>Malvaceae</taxon>
        <taxon>Byttnerioideae</taxon>
        <taxon>Theobroma</taxon>
    </lineage>
</organism>
<dbReference type="KEGG" id="tcc:18606331"/>
<dbReference type="InterPro" id="IPR006501">
    <property type="entry name" value="Pectinesterase_inhib_dom"/>
</dbReference>
<dbReference type="InterPro" id="IPR051955">
    <property type="entry name" value="PME_Inhibitor"/>
</dbReference>
<dbReference type="OrthoDB" id="1430376at2759"/>
<dbReference type="GO" id="GO:0004857">
    <property type="term" value="F:enzyme inhibitor activity"/>
    <property type="evidence" value="ECO:0000318"/>
    <property type="project" value="GO_Central"/>
</dbReference>
<feature type="signal peptide" evidence="3">
    <location>
        <begin position="1"/>
        <end position="28"/>
    </location>
</feature>
<dbReference type="NCBIfam" id="TIGR01614">
    <property type="entry name" value="PME_inhib"/>
    <property type="match status" value="1"/>
</dbReference>
<dbReference type="SMR" id="A0A061G4E1"/>
<keyword evidence="1 3" id="KW-0732">Signal</keyword>
<dbReference type="OMA" id="ANMNVKG"/>
<evidence type="ECO:0000256" key="2">
    <source>
        <dbReference type="ARBA" id="ARBA00038471"/>
    </source>
</evidence>
<dbReference type="GO" id="GO:0009827">
    <property type="term" value="P:plant-type cell wall modification"/>
    <property type="evidence" value="ECO:0000318"/>
    <property type="project" value="GO_Central"/>
</dbReference>
<reference evidence="5 6" key="1">
    <citation type="journal article" date="2013" name="Genome Biol.">
        <title>The genome sequence of the most widely cultivated cacao type and its use to identify candidate genes regulating pod color.</title>
        <authorList>
            <person name="Motamayor J.C."/>
            <person name="Mockaitis K."/>
            <person name="Schmutz J."/>
            <person name="Haiminen N."/>
            <person name="Iii D.L."/>
            <person name="Cornejo O."/>
            <person name="Findley S.D."/>
            <person name="Zheng P."/>
            <person name="Utro F."/>
            <person name="Royaert S."/>
            <person name="Saski C."/>
            <person name="Jenkins J."/>
            <person name="Podicheti R."/>
            <person name="Zhao M."/>
            <person name="Scheffler B.E."/>
            <person name="Stack J.C."/>
            <person name="Feltus F.A."/>
            <person name="Mustiga G.M."/>
            <person name="Amores F."/>
            <person name="Phillips W."/>
            <person name="Marelli J.P."/>
            <person name="May G.D."/>
            <person name="Shapiro H."/>
            <person name="Ma J."/>
            <person name="Bustamante C.D."/>
            <person name="Schnell R.J."/>
            <person name="Main D."/>
            <person name="Gilbert D."/>
            <person name="Parida L."/>
            <person name="Kuhn D.N."/>
        </authorList>
    </citation>
    <scope>NUCLEOTIDE SEQUENCE [LARGE SCALE GENOMIC DNA]</scope>
    <source>
        <strain evidence="6">cv. Matina 1-6</strain>
    </source>
</reference>
<dbReference type="STRING" id="3641.A0A061G4E1"/>
<dbReference type="Gramene" id="Tc03v2_t021530.1">
    <property type="protein sequence ID" value="Tc03v2_p021530.1"/>
    <property type="gene ID" value="Tc03v2_g021530"/>
</dbReference>
<evidence type="ECO:0000256" key="3">
    <source>
        <dbReference type="SAM" id="SignalP"/>
    </source>
</evidence>
<name>A0A061G4E1_THECC</name>
<feature type="chain" id="PRO_5001602516" evidence="3">
    <location>
        <begin position="29"/>
        <end position="205"/>
    </location>
</feature>
<evidence type="ECO:0000259" key="4">
    <source>
        <dbReference type="SMART" id="SM00856"/>
    </source>
</evidence>